<name>A0ABN1JGT1_9CLOT</name>
<reference evidence="6 7" key="1">
    <citation type="journal article" date="2019" name="Int. J. Syst. Evol. Microbiol.">
        <title>The Global Catalogue of Microorganisms (GCM) 10K type strain sequencing project: providing services to taxonomists for standard genome sequencing and annotation.</title>
        <authorList>
            <consortium name="The Broad Institute Genomics Platform"/>
            <consortium name="The Broad Institute Genome Sequencing Center for Infectious Disease"/>
            <person name="Wu L."/>
            <person name="Ma J."/>
        </authorList>
    </citation>
    <scope>NUCLEOTIDE SEQUENCE [LARGE SCALE GENOMIC DNA]</scope>
    <source>
        <strain evidence="6 7">JCM 1407</strain>
    </source>
</reference>
<proteinExistence type="inferred from homology"/>
<evidence type="ECO:0000256" key="2">
    <source>
        <dbReference type="ARBA" id="ARBA00022448"/>
    </source>
</evidence>
<dbReference type="GO" id="GO:0005524">
    <property type="term" value="F:ATP binding"/>
    <property type="evidence" value="ECO:0007669"/>
    <property type="project" value="UniProtKB-KW"/>
</dbReference>
<accession>A0ABN1JGT1</accession>
<keyword evidence="3" id="KW-0547">Nucleotide-binding</keyword>
<dbReference type="SUPFAM" id="SSF52540">
    <property type="entry name" value="P-loop containing nucleoside triphosphate hydrolases"/>
    <property type="match status" value="1"/>
</dbReference>
<feature type="domain" description="ABC transporter" evidence="5">
    <location>
        <begin position="5"/>
        <end position="232"/>
    </location>
</feature>
<dbReference type="PANTHER" id="PTHR43335">
    <property type="entry name" value="ABC TRANSPORTER, ATP-BINDING PROTEIN"/>
    <property type="match status" value="1"/>
</dbReference>
<keyword evidence="2" id="KW-0813">Transport</keyword>
<dbReference type="InterPro" id="IPR003439">
    <property type="entry name" value="ABC_transporter-like_ATP-bd"/>
</dbReference>
<organism evidence="6 7">
    <name type="scientific">Clostridium oceanicum</name>
    <dbReference type="NCBI Taxonomy" id="1543"/>
    <lineage>
        <taxon>Bacteria</taxon>
        <taxon>Bacillati</taxon>
        <taxon>Bacillota</taxon>
        <taxon>Clostridia</taxon>
        <taxon>Eubacteriales</taxon>
        <taxon>Clostridiaceae</taxon>
        <taxon>Clostridium</taxon>
    </lineage>
</organism>
<dbReference type="InterPro" id="IPR003593">
    <property type="entry name" value="AAA+_ATPase"/>
</dbReference>
<dbReference type="InterPro" id="IPR027417">
    <property type="entry name" value="P-loop_NTPase"/>
</dbReference>
<dbReference type="CDD" id="cd03268">
    <property type="entry name" value="ABC_BcrA_bacitracin_resist"/>
    <property type="match status" value="1"/>
</dbReference>
<evidence type="ECO:0000313" key="7">
    <source>
        <dbReference type="Proteomes" id="UP001501510"/>
    </source>
</evidence>
<evidence type="ECO:0000256" key="1">
    <source>
        <dbReference type="ARBA" id="ARBA00005417"/>
    </source>
</evidence>
<dbReference type="RefSeq" id="WP_343760809.1">
    <property type="nucleotide sequence ID" value="NZ_BAAACG010000008.1"/>
</dbReference>
<keyword evidence="4 6" id="KW-0067">ATP-binding</keyword>
<dbReference type="Pfam" id="PF00005">
    <property type="entry name" value="ABC_tran"/>
    <property type="match status" value="1"/>
</dbReference>
<dbReference type="PROSITE" id="PS50893">
    <property type="entry name" value="ABC_TRANSPORTER_2"/>
    <property type="match status" value="1"/>
</dbReference>
<evidence type="ECO:0000256" key="3">
    <source>
        <dbReference type="ARBA" id="ARBA00022741"/>
    </source>
</evidence>
<sequence length="298" mass="33811">MNTILEVKNLTKKYKDKKVLDNINLKIFKGDIYGFIGPNGAGKTTTIKTILGLLKPSKGEVYIEGKNVLKEKENNPSNIGAMIDYPSFYQNLTGYKNLMLYANVLGLDSKRINEVLEMVSLKDAKNKKVSSYSMGMKQRLAVARAFLSNPKIVILDEPTNGLDPEGVKDMRNLIKKLAQNGDITFIYCSHILNEVQNLCNRVAMINKGKIVREDSMDNLLNSDKEQYNITTFQRNKLKKLLKNKVLKMKDIEKGLFIEIKKGDFKVVNKIIGEENIEIIDISKNSNSLEDYFMKEVGL</sequence>
<dbReference type="SMART" id="SM00382">
    <property type="entry name" value="AAA"/>
    <property type="match status" value="1"/>
</dbReference>
<comment type="similarity">
    <text evidence="1">Belongs to the ABC transporter superfamily.</text>
</comment>
<keyword evidence="7" id="KW-1185">Reference proteome</keyword>
<dbReference type="EMBL" id="BAAACG010000008">
    <property type="protein sequence ID" value="GAA0739073.1"/>
    <property type="molecule type" value="Genomic_DNA"/>
</dbReference>
<evidence type="ECO:0000313" key="6">
    <source>
        <dbReference type="EMBL" id="GAA0739073.1"/>
    </source>
</evidence>
<dbReference type="Gene3D" id="3.40.50.300">
    <property type="entry name" value="P-loop containing nucleotide triphosphate hydrolases"/>
    <property type="match status" value="1"/>
</dbReference>
<comment type="caution">
    <text evidence="6">The sequence shown here is derived from an EMBL/GenBank/DDBJ whole genome shotgun (WGS) entry which is preliminary data.</text>
</comment>
<protein>
    <submittedName>
        <fullName evidence="6">ABC transporter ATP-binding protein</fullName>
    </submittedName>
</protein>
<evidence type="ECO:0000259" key="5">
    <source>
        <dbReference type="PROSITE" id="PS50893"/>
    </source>
</evidence>
<evidence type="ECO:0000256" key="4">
    <source>
        <dbReference type="ARBA" id="ARBA00022840"/>
    </source>
</evidence>
<dbReference type="Proteomes" id="UP001501510">
    <property type="component" value="Unassembled WGS sequence"/>
</dbReference>
<dbReference type="PANTHER" id="PTHR43335:SF4">
    <property type="entry name" value="ABC TRANSPORTER, ATP-BINDING PROTEIN"/>
    <property type="match status" value="1"/>
</dbReference>
<gene>
    <name evidence="6" type="ORF">GCM10008906_17360</name>
</gene>